<reference evidence="3" key="1">
    <citation type="journal article" date="2019" name="Int. J. Syst. Evol. Microbiol.">
        <title>The Global Catalogue of Microorganisms (GCM) 10K type strain sequencing project: providing services to taxonomists for standard genome sequencing and annotation.</title>
        <authorList>
            <consortium name="The Broad Institute Genomics Platform"/>
            <consortium name="The Broad Institute Genome Sequencing Center for Infectious Disease"/>
            <person name="Wu L."/>
            <person name="Ma J."/>
        </authorList>
    </citation>
    <scope>NUCLEOTIDE SEQUENCE [LARGE SCALE GENOMIC DNA]</scope>
    <source>
        <strain evidence="3">CCUG 63419</strain>
    </source>
</reference>
<keyword evidence="1" id="KW-0732">Signal</keyword>
<evidence type="ECO:0008006" key="4">
    <source>
        <dbReference type="Google" id="ProtNLM"/>
    </source>
</evidence>
<feature type="chain" id="PRO_5045300019" description="Lipoprotein" evidence="1">
    <location>
        <begin position="25"/>
        <end position="424"/>
    </location>
</feature>
<keyword evidence="3" id="KW-1185">Reference proteome</keyword>
<dbReference type="PROSITE" id="PS51257">
    <property type="entry name" value="PROKAR_LIPOPROTEIN"/>
    <property type="match status" value="1"/>
</dbReference>
<evidence type="ECO:0000313" key="3">
    <source>
        <dbReference type="Proteomes" id="UP001597044"/>
    </source>
</evidence>
<dbReference type="Proteomes" id="UP001597044">
    <property type="component" value="Unassembled WGS sequence"/>
</dbReference>
<proteinExistence type="predicted"/>
<feature type="signal peptide" evidence="1">
    <location>
        <begin position="1"/>
        <end position="24"/>
    </location>
</feature>
<dbReference type="EMBL" id="JBHTIT010000001">
    <property type="protein sequence ID" value="MFD0949908.1"/>
    <property type="molecule type" value="Genomic_DNA"/>
</dbReference>
<protein>
    <recommendedName>
        <fullName evidence="4">Lipoprotein</fullName>
    </recommendedName>
</protein>
<comment type="caution">
    <text evidence="2">The sequence shown here is derived from an EMBL/GenBank/DDBJ whole genome shotgun (WGS) entry which is preliminary data.</text>
</comment>
<organism evidence="2 3">
    <name type="scientific">Paraperlucidibaca wandonensis</name>
    <dbReference type="NCBI Taxonomy" id="1268273"/>
    <lineage>
        <taxon>Bacteria</taxon>
        <taxon>Pseudomonadati</taxon>
        <taxon>Pseudomonadota</taxon>
        <taxon>Gammaproteobacteria</taxon>
        <taxon>Moraxellales</taxon>
        <taxon>Moraxellaceae</taxon>
        <taxon>Paraperlucidibaca</taxon>
    </lineage>
</organism>
<gene>
    <name evidence="2" type="ORF">ACFQ0F_05820</name>
</gene>
<accession>A0ABW3HHF1</accession>
<sequence>MKVRHLNISIVVALSAVFTISGCATNKRAPTAQEQAMALQMQQAFMQRIQNGNMALAQMRQPITQAATQAPASETNSLTEAELLQAINEFPPAESKQAITLERDGLKIGTQMYLDAEGEIVTFAANKATGDVTYLVAKPGAVYDIKYIRAGSTHEPILLATATKGRGTWSVKTVTGKALSGNSLLPTSKGVVMARSSSGFIYEPGSAIKSFATPKDYHIADFQNGDIASTGYILLEKDPIESRSNNAAVQLFQLASSLAKTVTLSEDSDYALMNWRDGRLTTFVKGIHGKNVADGGNNCRVQSKSVGLRKCESLNFREALYEPSGMRNHTHYFWGIHWFNTPEGPFAIAQEERSRKVTMTNLATGKKAILLEDILAFTNFEASQSPEGVIRISATSRLITPNVIPDALAKFKLSVAQQENPSLN</sequence>
<evidence type="ECO:0000313" key="2">
    <source>
        <dbReference type="EMBL" id="MFD0949908.1"/>
    </source>
</evidence>
<dbReference type="RefSeq" id="WP_379070047.1">
    <property type="nucleotide sequence ID" value="NZ_JBHTIT010000001.1"/>
</dbReference>
<evidence type="ECO:0000256" key="1">
    <source>
        <dbReference type="SAM" id="SignalP"/>
    </source>
</evidence>
<name>A0ABW3HHF1_9GAMM</name>